<organism evidence="1 2">
    <name type="scientific">Irpex rosettiformis</name>
    <dbReference type="NCBI Taxonomy" id="378272"/>
    <lineage>
        <taxon>Eukaryota</taxon>
        <taxon>Fungi</taxon>
        <taxon>Dikarya</taxon>
        <taxon>Basidiomycota</taxon>
        <taxon>Agaricomycotina</taxon>
        <taxon>Agaricomycetes</taxon>
        <taxon>Polyporales</taxon>
        <taxon>Irpicaceae</taxon>
        <taxon>Irpex</taxon>
    </lineage>
</organism>
<reference evidence="1" key="1">
    <citation type="journal article" date="2021" name="Environ. Microbiol.">
        <title>Gene family expansions and transcriptome signatures uncover fungal adaptations to wood decay.</title>
        <authorList>
            <person name="Hage H."/>
            <person name="Miyauchi S."/>
            <person name="Viragh M."/>
            <person name="Drula E."/>
            <person name="Min B."/>
            <person name="Chaduli D."/>
            <person name="Navarro D."/>
            <person name="Favel A."/>
            <person name="Norest M."/>
            <person name="Lesage-Meessen L."/>
            <person name="Balint B."/>
            <person name="Merenyi Z."/>
            <person name="de Eugenio L."/>
            <person name="Morin E."/>
            <person name="Martinez A.T."/>
            <person name="Baldrian P."/>
            <person name="Stursova M."/>
            <person name="Martinez M.J."/>
            <person name="Novotny C."/>
            <person name="Magnuson J.K."/>
            <person name="Spatafora J.W."/>
            <person name="Maurice S."/>
            <person name="Pangilinan J."/>
            <person name="Andreopoulos W."/>
            <person name="LaButti K."/>
            <person name="Hundley H."/>
            <person name="Na H."/>
            <person name="Kuo A."/>
            <person name="Barry K."/>
            <person name="Lipzen A."/>
            <person name="Henrissat B."/>
            <person name="Riley R."/>
            <person name="Ahrendt S."/>
            <person name="Nagy L.G."/>
            <person name="Grigoriev I.V."/>
            <person name="Martin F."/>
            <person name="Rosso M.N."/>
        </authorList>
    </citation>
    <scope>NUCLEOTIDE SEQUENCE</scope>
    <source>
        <strain evidence="1">CBS 384.51</strain>
    </source>
</reference>
<evidence type="ECO:0000313" key="1">
    <source>
        <dbReference type="EMBL" id="KAI0090085.1"/>
    </source>
</evidence>
<accession>A0ACB8U7Z7</accession>
<dbReference type="Proteomes" id="UP001055072">
    <property type="component" value="Unassembled WGS sequence"/>
</dbReference>
<dbReference type="EMBL" id="MU274908">
    <property type="protein sequence ID" value="KAI0090085.1"/>
    <property type="molecule type" value="Genomic_DNA"/>
</dbReference>
<sequence length="136" mass="14684">MKLSTAFLTVVAAVALPVLAVPSPVAEPAVGDALDVVSRDANELEKRDNSIYVCTGQGFTGQCTNYFPTYNVCTPWSALGLSGLGSWGPAQGVYCIWYNKPCGSSDTTGSDSFTYPGFSSVPGYWQFNTQSWKCWW</sequence>
<keyword evidence="2" id="KW-1185">Reference proteome</keyword>
<evidence type="ECO:0000313" key="2">
    <source>
        <dbReference type="Proteomes" id="UP001055072"/>
    </source>
</evidence>
<proteinExistence type="predicted"/>
<comment type="caution">
    <text evidence="1">The sequence shown here is derived from an EMBL/GenBank/DDBJ whole genome shotgun (WGS) entry which is preliminary data.</text>
</comment>
<protein>
    <submittedName>
        <fullName evidence="1">Uncharacterized protein</fullName>
    </submittedName>
</protein>
<name>A0ACB8U7Z7_9APHY</name>
<gene>
    <name evidence="1" type="ORF">BDY19DRAFT_992325</name>
</gene>